<evidence type="ECO:0000259" key="1">
    <source>
        <dbReference type="Pfam" id="PF05685"/>
    </source>
</evidence>
<dbReference type="PANTHER" id="PTHR36558">
    <property type="entry name" value="GLR1098 PROTEIN"/>
    <property type="match status" value="1"/>
</dbReference>
<keyword evidence="2" id="KW-0378">Hydrolase</keyword>
<organism evidence="2 3">
    <name type="scientific">Methylotuvimicrobium buryatense</name>
    <name type="common">Methylomicrobium buryatense</name>
    <dbReference type="NCBI Taxonomy" id="95641"/>
    <lineage>
        <taxon>Bacteria</taxon>
        <taxon>Pseudomonadati</taxon>
        <taxon>Pseudomonadota</taxon>
        <taxon>Gammaproteobacteria</taxon>
        <taxon>Methylococcales</taxon>
        <taxon>Methylococcaceae</taxon>
        <taxon>Methylotuvimicrobium</taxon>
    </lineage>
</organism>
<dbReference type="Proteomes" id="UP000305881">
    <property type="component" value="Chromosome"/>
</dbReference>
<dbReference type="CDD" id="cd06260">
    <property type="entry name" value="DUF820-like"/>
    <property type="match status" value="1"/>
</dbReference>
<evidence type="ECO:0000313" key="3">
    <source>
        <dbReference type="Proteomes" id="UP000305881"/>
    </source>
</evidence>
<protein>
    <submittedName>
        <fullName evidence="2">Uma2 family endonuclease</fullName>
    </submittedName>
</protein>
<sequence>MQQAESLTFTVDGFLAWEESQTEKHEYIAGETFAMVGARREHVLVTGNLLAALKLRLRGTPCQSYMADMKLRVESADAFFYPDVMVTCHPEDRKAGQFLAHPTLIAEVLSDSTEAFDRGPKFAAYRSLESLKEYVIVDIDALRVECYRRTSDNEWMLHDYTGQQDCRFSSLELTVPLAEIFEDVLAD</sequence>
<dbReference type="PANTHER" id="PTHR36558:SF1">
    <property type="entry name" value="RESTRICTION ENDONUCLEASE DOMAIN-CONTAINING PROTEIN-RELATED"/>
    <property type="match status" value="1"/>
</dbReference>
<dbReference type="SUPFAM" id="SSF52980">
    <property type="entry name" value="Restriction endonuclease-like"/>
    <property type="match status" value="1"/>
</dbReference>
<dbReference type="InterPro" id="IPR008538">
    <property type="entry name" value="Uma2"/>
</dbReference>
<dbReference type="Pfam" id="PF05685">
    <property type="entry name" value="Uma2"/>
    <property type="match status" value="1"/>
</dbReference>
<dbReference type="EMBL" id="CP035467">
    <property type="protein sequence ID" value="QCW84263.1"/>
    <property type="molecule type" value="Genomic_DNA"/>
</dbReference>
<keyword evidence="2" id="KW-0540">Nuclease</keyword>
<dbReference type="GO" id="GO:0004519">
    <property type="term" value="F:endonuclease activity"/>
    <property type="evidence" value="ECO:0007669"/>
    <property type="project" value="UniProtKB-KW"/>
</dbReference>
<proteinExistence type="predicted"/>
<gene>
    <name evidence="2" type="ORF">EQU24_20045</name>
</gene>
<dbReference type="AlphaFoldDB" id="A0A4P9UUH2"/>
<name>A0A4P9UUH2_METBY</name>
<dbReference type="Gene3D" id="3.90.1570.10">
    <property type="entry name" value="tt1808, chain A"/>
    <property type="match status" value="1"/>
</dbReference>
<keyword evidence="2" id="KW-0255">Endonuclease</keyword>
<reference evidence="3" key="1">
    <citation type="journal article" date="2019" name="J. Bacteriol.">
        <title>A Mutagenic Screen Identifies a TonB-Dependent Receptor Required for the Lanthanide Metal Switch in the Type I Methanotroph 'Methylotuvimicrobium buryatense' 5GB1C.</title>
        <authorList>
            <person name="Groom J.D."/>
            <person name="Ford S.M."/>
            <person name="Pesesky M.W."/>
            <person name="Lidstrom M.E."/>
        </authorList>
    </citation>
    <scope>NUCLEOTIDE SEQUENCE [LARGE SCALE GENOMIC DNA]</scope>
    <source>
        <strain evidence="3">5GB1C</strain>
    </source>
</reference>
<dbReference type="InterPro" id="IPR012296">
    <property type="entry name" value="Nuclease_put_TT1808"/>
</dbReference>
<dbReference type="OrthoDB" id="26750at2"/>
<dbReference type="RefSeq" id="WP_017841853.1">
    <property type="nucleotide sequence ID" value="NZ_CP035467.1"/>
</dbReference>
<dbReference type="InterPro" id="IPR011335">
    <property type="entry name" value="Restrct_endonuc-II-like"/>
</dbReference>
<accession>A0A4P9UUH2</accession>
<feature type="domain" description="Putative restriction endonuclease" evidence="1">
    <location>
        <begin position="12"/>
        <end position="165"/>
    </location>
</feature>
<dbReference type="STRING" id="675511.GCA_000341735_03429"/>
<evidence type="ECO:0000313" key="2">
    <source>
        <dbReference type="EMBL" id="QCW84263.1"/>
    </source>
</evidence>
<keyword evidence="3" id="KW-1185">Reference proteome</keyword>
<dbReference type="KEGG" id="mbur:EQU24_20045"/>